<dbReference type="EnsemblMetazoa" id="CJA10051.1">
    <property type="protein sequence ID" value="CJA10051.1"/>
    <property type="gene ID" value="WBGene00129255"/>
</dbReference>
<feature type="transmembrane region" description="Helical" evidence="1">
    <location>
        <begin position="57"/>
        <end position="82"/>
    </location>
</feature>
<feature type="transmembrane region" description="Helical" evidence="1">
    <location>
        <begin position="20"/>
        <end position="37"/>
    </location>
</feature>
<accession>A0A8R1HSS7</accession>
<proteinExistence type="predicted"/>
<keyword evidence="1" id="KW-0472">Membrane</keyword>
<evidence type="ECO:0000313" key="3">
    <source>
        <dbReference type="Proteomes" id="UP000005237"/>
    </source>
</evidence>
<reference evidence="3" key="1">
    <citation type="submission" date="2010-08" db="EMBL/GenBank/DDBJ databases">
        <authorList>
            <consortium name="Caenorhabditis japonica Sequencing Consortium"/>
            <person name="Wilson R.K."/>
        </authorList>
    </citation>
    <scope>NUCLEOTIDE SEQUENCE [LARGE SCALE GENOMIC DNA]</scope>
    <source>
        <strain evidence="3">DF5081</strain>
    </source>
</reference>
<dbReference type="Proteomes" id="UP000005237">
    <property type="component" value="Unassembled WGS sequence"/>
</dbReference>
<dbReference type="Pfam" id="PF10319">
    <property type="entry name" value="7TM_GPCR_Srj"/>
    <property type="match status" value="1"/>
</dbReference>
<evidence type="ECO:0000313" key="2">
    <source>
        <dbReference type="EnsemblMetazoa" id="CJA10051.1"/>
    </source>
</evidence>
<sequence>MEKREYIEQSLKDLYNGDSMDLNFLAALYGILSGLKVRRERMSKKTNDMQKQLLKALTVQTVIPICVSFSPCIASFYGAAFLIPFPNFVYWISPVAVAMFPFLDPLAVIIFLPSLRRRFSCNVRISAGLSLSNPISFMAGKTTRSRSPRSTTNPVT</sequence>
<reference evidence="2" key="2">
    <citation type="submission" date="2022-06" db="UniProtKB">
        <authorList>
            <consortium name="EnsemblMetazoa"/>
        </authorList>
    </citation>
    <scope>IDENTIFICATION</scope>
    <source>
        <strain evidence="2">DF5081</strain>
    </source>
</reference>
<dbReference type="AlphaFoldDB" id="A0A8R1HSS7"/>
<evidence type="ECO:0000256" key="1">
    <source>
        <dbReference type="SAM" id="Phobius"/>
    </source>
</evidence>
<keyword evidence="1" id="KW-0812">Transmembrane</keyword>
<dbReference type="PANTHER" id="PTHR45907:SF8">
    <property type="entry name" value="SERPENTINE RECEPTOR, CLASS J"/>
    <property type="match status" value="1"/>
</dbReference>
<dbReference type="InterPro" id="IPR019423">
    <property type="entry name" value="7TM_GPCR_serpentine_rcpt_Srj"/>
</dbReference>
<name>A0A8R1HSS7_CAEJA</name>
<feature type="transmembrane region" description="Helical" evidence="1">
    <location>
        <begin position="88"/>
        <end position="112"/>
    </location>
</feature>
<keyword evidence="1" id="KW-1133">Transmembrane helix</keyword>
<keyword evidence="3" id="KW-1185">Reference proteome</keyword>
<organism evidence="2 3">
    <name type="scientific">Caenorhabditis japonica</name>
    <dbReference type="NCBI Taxonomy" id="281687"/>
    <lineage>
        <taxon>Eukaryota</taxon>
        <taxon>Metazoa</taxon>
        <taxon>Ecdysozoa</taxon>
        <taxon>Nematoda</taxon>
        <taxon>Chromadorea</taxon>
        <taxon>Rhabditida</taxon>
        <taxon>Rhabditina</taxon>
        <taxon>Rhabditomorpha</taxon>
        <taxon>Rhabditoidea</taxon>
        <taxon>Rhabditidae</taxon>
        <taxon>Peloderinae</taxon>
        <taxon>Caenorhabditis</taxon>
    </lineage>
</organism>
<dbReference type="PANTHER" id="PTHR45907">
    <property type="entry name" value="SERPENTINE RECEPTOR, CLASS J"/>
    <property type="match status" value="1"/>
</dbReference>
<protein>
    <submittedName>
        <fullName evidence="2">Uncharacterized protein</fullName>
    </submittedName>
</protein>